<name>A0A2I1HC98_9GLOM</name>
<sequence length="122" mass="14551">MADAKMGSEQINVAHFTWSNTKIQLCRWHIKKAITTRLSSNKNTWSSGYNFLSEFGKRQHLHQHSLILTCEGEFLMKDNIYEAAIQETYNFCKDNSLILIWQYLWMEWYNESKWPFMGTLTM</sequence>
<dbReference type="VEuPathDB" id="FungiDB:RhiirA1_536427"/>
<proteinExistence type="predicted"/>
<evidence type="ECO:0008006" key="3">
    <source>
        <dbReference type="Google" id="ProtNLM"/>
    </source>
</evidence>
<dbReference type="AlphaFoldDB" id="A0A2I1HC98"/>
<gene>
    <name evidence="1" type="ORF">RhiirA4_476756</name>
</gene>
<protein>
    <recommendedName>
        <fullName evidence="3">MULE transposase domain-containing protein</fullName>
    </recommendedName>
</protein>
<dbReference type="VEuPathDB" id="FungiDB:RhiirFUN_004307"/>
<evidence type="ECO:0000313" key="2">
    <source>
        <dbReference type="Proteomes" id="UP000234323"/>
    </source>
</evidence>
<dbReference type="Proteomes" id="UP000234323">
    <property type="component" value="Unassembled WGS sequence"/>
</dbReference>
<dbReference type="EMBL" id="LLXI01002187">
    <property type="protein sequence ID" value="PKY56450.1"/>
    <property type="molecule type" value="Genomic_DNA"/>
</dbReference>
<evidence type="ECO:0000313" key="1">
    <source>
        <dbReference type="EMBL" id="PKY56450.1"/>
    </source>
</evidence>
<organism evidence="1 2">
    <name type="scientific">Rhizophagus irregularis</name>
    <dbReference type="NCBI Taxonomy" id="588596"/>
    <lineage>
        <taxon>Eukaryota</taxon>
        <taxon>Fungi</taxon>
        <taxon>Fungi incertae sedis</taxon>
        <taxon>Mucoromycota</taxon>
        <taxon>Glomeromycotina</taxon>
        <taxon>Glomeromycetes</taxon>
        <taxon>Glomerales</taxon>
        <taxon>Glomeraceae</taxon>
        <taxon>Rhizophagus</taxon>
    </lineage>
</organism>
<keyword evidence="2" id="KW-1185">Reference proteome</keyword>
<reference evidence="1 2" key="1">
    <citation type="submission" date="2015-10" db="EMBL/GenBank/DDBJ databases">
        <title>Genome analyses suggest a sexual origin of heterokaryosis in a supposedly ancient asexual fungus.</title>
        <authorList>
            <person name="Ropars J."/>
            <person name="Sedzielewska K."/>
            <person name="Noel J."/>
            <person name="Charron P."/>
            <person name="Farinelli L."/>
            <person name="Marton T."/>
            <person name="Kruger M."/>
            <person name="Pelin A."/>
            <person name="Brachmann A."/>
            <person name="Corradi N."/>
        </authorList>
    </citation>
    <scope>NUCLEOTIDE SEQUENCE [LARGE SCALE GENOMIC DNA]</scope>
    <source>
        <strain evidence="1 2">A4</strain>
    </source>
</reference>
<comment type="caution">
    <text evidence="1">The sequence shown here is derived from an EMBL/GenBank/DDBJ whole genome shotgun (WGS) entry which is preliminary data.</text>
</comment>
<accession>A0A2I1HC98</accession>